<evidence type="ECO:0000313" key="2">
    <source>
        <dbReference type="EMBL" id="ASP19022.1"/>
    </source>
</evidence>
<dbReference type="OrthoDB" id="9828525at2"/>
<dbReference type="AlphaFoldDB" id="A0A222DYP5"/>
<keyword evidence="3" id="KW-1185">Reference proteome</keyword>
<evidence type="ECO:0000313" key="3">
    <source>
        <dbReference type="Proteomes" id="UP000203589"/>
    </source>
</evidence>
<sequence>MLTIVLRYGILAVGLLFLWFASLSARWGEPPPLSLFSPRETLTVETATVVTSPVGNGTTRTDPAITVEWPRDSGAQVAISGLLALTQRGDADRARALVAAYPLGSDIRVRIVRGQPMANRQDLFGTAHALFLGLMGSLIAGFGLVLNRALK</sequence>
<dbReference type="Proteomes" id="UP000203589">
    <property type="component" value="Chromosome"/>
</dbReference>
<accession>A0A222DYP5</accession>
<feature type="transmembrane region" description="Helical" evidence="1">
    <location>
        <begin position="123"/>
        <end position="146"/>
    </location>
</feature>
<proteinExistence type="predicted"/>
<gene>
    <name evidence="2" type="ORF">ANTHELSMS3_00298</name>
</gene>
<organism evidence="2 3">
    <name type="scientific">Antarctobacter heliothermus</name>
    <dbReference type="NCBI Taxonomy" id="74033"/>
    <lineage>
        <taxon>Bacteria</taxon>
        <taxon>Pseudomonadati</taxon>
        <taxon>Pseudomonadota</taxon>
        <taxon>Alphaproteobacteria</taxon>
        <taxon>Rhodobacterales</taxon>
        <taxon>Roseobacteraceae</taxon>
        <taxon>Antarctobacter</taxon>
    </lineage>
</organism>
<keyword evidence="1" id="KW-0472">Membrane</keyword>
<dbReference type="KEGG" id="aht:ANTHELSMS3_00298"/>
<keyword evidence="1" id="KW-0812">Transmembrane</keyword>
<dbReference type="EMBL" id="CP022540">
    <property type="protein sequence ID" value="ASP19022.1"/>
    <property type="molecule type" value="Genomic_DNA"/>
</dbReference>
<dbReference type="RefSeq" id="WP_094033334.1">
    <property type="nucleotide sequence ID" value="NZ_CP022540.1"/>
</dbReference>
<keyword evidence="1" id="KW-1133">Transmembrane helix</keyword>
<protein>
    <submittedName>
        <fullName evidence="2">Uncharacterized protein</fullName>
    </submittedName>
</protein>
<reference evidence="2 3" key="1">
    <citation type="submission" date="2017-07" db="EMBL/GenBank/DDBJ databases">
        <title>Genome Sequence of Antarctobacter heliothermus Strain SMS3 Isolated from a culture of the Diatom Skeletonema marinoi.</title>
        <authorList>
            <person name="Topel M."/>
            <person name="Pinder M.I.M."/>
            <person name="Johansson O.N."/>
            <person name="Kourtchenko O."/>
            <person name="Godhe A."/>
            <person name="Clarke A.K."/>
        </authorList>
    </citation>
    <scope>NUCLEOTIDE SEQUENCE [LARGE SCALE GENOMIC DNA]</scope>
    <source>
        <strain evidence="2 3">SMS3</strain>
    </source>
</reference>
<evidence type="ECO:0000256" key="1">
    <source>
        <dbReference type="SAM" id="Phobius"/>
    </source>
</evidence>
<name>A0A222DYP5_9RHOB</name>